<feature type="region of interest" description="Disordered" evidence="1">
    <location>
        <begin position="1"/>
        <end position="82"/>
    </location>
</feature>
<feature type="compositionally biased region" description="Basic residues" evidence="1">
    <location>
        <begin position="37"/>
        <end position="51"/>
    </location>
</feature>
<keyword evidence="3" id="KW-1185">Reference proteome</keyword>
<name>A0ABP6T1T5_9ACTN</name>
<proteinExistence type="predicted"/>
<dbReference type="EMBL" id="BAAAYN010000028">
    <property type="protein sequence ID" value="GAA3390297.1"/>
    <property type="molecule type" value="Genomic_DNA"/>
</dbReference>
<evidence type="ECO:0000313" key="2">
    <source>
        <dbReference type="EMBL" id="GAA3390297.1"/>
    </source>
</evidence>
<evidence type="ECO:0000313" key="3">
    <source>
        <dbReference type="Proteomes" id="UP001501676"/>
    </source>
</evidence>
<protein>
    <submittedName>
        <fullName evidence="2">Uncharacterized protein</fullName>
    </submittedName>
</protein>
<accession>A0ABP6T1T5</accession>
<sequence>MPSSGAGDEARPDATAGSTAAGEPDGPASPLGDPRHAHALHGRTGAGRHGRAGSGQGGDGEVTAGGVEGGEDLGEDGMSLGR</sequence>
<evidence type="ECO:0000256" key="1">
    <source>
        <dbReference type="SAM" id="MobiDB-lite"/>
    </source>
</evidence>
<reference evidence="3" key="1">
    <citation type="journal article" date="2019" name="Int. J. Syst. Evol. Microbiol.">
        <title>The Global Catalogue of Microorganisms (GCM) 10K type strain sequencing project: providing services to taxonomists for standard genome sequencing and annotation.</title>
        <authorList>
            <consortium name="The Broad Institute Genomics Platform"/>
            <consortium name="The Broad Institute Genome Sequencing Center for Infectious Disease"/>
            <person name="Wu L."/>
            <person name="Ma J."/>
        </authorList>
    </citation>
    <scope>NUCLEOTIDE SEQUENCE [LARGE SCALE GENOMIC DNA]</scope>
    <source>
        <strain evidence="3">JCM 9458</strain>
    </source>
</reference>
<dbReference type="Proteomes" id="UP001501676">
    <property type="component" value="Unassembled WGS sequence"/>
</dbReference>
<organism evidence="2 3">
    <name type="scientific">Cryptosporangium minutisporangium</name>
    <dbReference type="NCBI Taxonomy" id="113569"/>
    <lineage>
        <taxon>Bacteria</taxon>
        <taxon>Bacillati</taxon>
        <taxon>Actinomycetota</taxon>
        <taxon>Actinomycetes</taxon>
        <taxon>Cryptosporangiales</taxon>
        <taxon>Cryptosporangiaceae</taxon>
        <taxon>Cryptosporangium</taxon>
    </lineage>
</organism>
<comment type="caution">
    <text evidence="2">The sequence shown here is derived from an EMBL/GenBank/DDBJ whole genome shotgun (WGS) entry which is preliminary data.</text>
</comment>
<gene>
    <name evidence="2" type="ORF">GCM10020369_43710</name>
</gene>